<dbReference type="EMBL" id="JACHGN010000029">
    <property type="protein sequence ID" value="MBB5139350.1"/>
    <property type="molecule type" value="Genomic_DNA"/>
</dbReference>
<dbReference type="InterPro" id="IPR002509">
    <property type="entry name" value="NODB_dom"/>
</dbReference>
<dbReference type="Gene3D" id="3.20.20.370">
    <property type="entry name" value="Glycoside hydrolase/deacetylase"/>
    <property type="match status" value="1"/>
</dbReference>
<evidence type="ECO:0000259" key="3">
    <source>
        <dbReference type="PROSITE" id="PS51677"/>
    </source>
</evidence>
<dbReference type="Proteomes" id="UP000578449">
    <property type="component" value="Unassembled WGS sequence"/>
</dbReference>
<organism evidence="4 5">
    <name type="scientific">Thermocatellispora tengchongensis</name>
    <dbReference type="NCBI Taxonomy" id="1073253"/>
    <lineage>
        <taxon>Bacteria</taxon>
        <taxon>Bacillati</taxon>
        <taxon>Actinomycetota</taxon>
        <taxon>Actinomycetes</taxon>
        <taxon>Streptosporangiales</taxon>
        <taxon>Streptosporangiaceae</taxon>
        <taxon>Thermocatellispora</taxon>
    </lineage>
</organism>
<dbReference type="Pfam" id="PF01522">
    <property type="entry name" value="Polysacc_deac_1"/>
    <property type="match status" value="1"/>
</dbReference>
<keyword evidence="5" id="KW-1185">Reference proteome</keyword>
<dbReference type="PANTHER" id="PTHR10587:SF133">
    <property type="entry name" value="CHITIN DEACETYLASE 1-RELATED"/>
    <property type="match status" value="1"/>
</dbReference>
<feature type="domain" description="NodB homology" evidence="3">
    <location>
        <begin position="2"/>
        <end position="178"/>
    </location>
</feature>
<dbReference type="AlphaFoldDB" id="A0A840PNR8"/>
<evidence type="ECO:0000313" key="5">
    <source>
        <dbReference type="Proteomes" id="UP000578449"/>
    </source>
</evidence>
<proteinExistence type="predicted"/>
<name>A0A840PNR8_9ACTN</name>
<comment type="caution">
    <text evidence="4">The sequence shown here is derived from an EMBL/GenBank/DDBJ whole genome shotgun (WGS) entry which is preliminary data.</text>
</comment>
<dbReference type="RefSeq" id="WP_185056184.1">
    <property type="nucleotide sequence ID" value="NZ_BAABIX010000029.1"/>
</dbReference>
<dbReference type="CDD" id="cd10917">
    <property type="entry name" value="CE4_NodB_like_6s_7s"/>
    <property type="match status" value="1"/>
</dbReference>
<protein>
    <submittedName>
        <fullName evidence="4">Peptidoglycan/xylan/chitin deacetylase (PgdA/CDA1 family)</fullName>
    </submittedName>
</protein>
<dbReference type="GO" id="GO:0016810">
    <property type="term" value="F:hydrolase activity, acting on carbon-nitrogen (but not peptide) bonds"/>
    <property type="evidence" value="ECO:0007669"/>
    <property type="project" value="InterPro"/>
</dbReference>
<dbReference type="GO" id="GO:0016020">
    <property type="term" value="C:membrane"/>
    <property type="evidence" value="ECO:0007669"/>
    <property type="project" value="TreeGrafter"/>
</dbReference>
<accession>A0A840PNR8</accession>
<dbReference type="SUPFAM" id="SSF88713">
    <property type="entry name" value="Glycoside hydrolase/deacetylase"/>
    <property type="match status" value="1"/>
</dbReference>
<dbReference type="GO" id="GO:0005975">
    <property type="term" value="P:carbohydrate metabolic process"/>
    <property type="evidence" value="ECO:0007669"/>
    <property type="project" value="InterPro"/>
</dbReference>
<dbReference type="PROSITE" id="PS51677">
    <property type="entry name" value="NODB"/>
    <property type="match status" value="1"/>
</dbReference>
<dbReference type="GO" id="GO:0046872">
    <property type="term" value="F:metal ion binding"/>
    <property type="evidence" value="ECO:0007669"/>
    <property type="project" value="UniProtKB-KW"/>
</dbReference>
<evidence type="ECO:0000256" key="2">
    <source>
        <dbReference type="ARBA" id="ARBA00022801"/>
    </source>
</evidence>
<reference evidence="4 5" key="1">
    <citation type="submission" date="2020-08" db="EMBL/GenBank/DDBJ databases">
        <title>Genomic Encyclopedia of Type Strains, Phase IV (KMG-IV): sequencing the most valuable type-strain genomes for metagenomic binning, comparative biology and taxonomic classification.</title>
        <authorList>
            <person name="Goeker M."/>
        </authorList>
    </citation>
    <scope>NUCLEOTIDE SEQUENCE [LARGE SCALE GENOMIC DNA]</scope>
    <source>
        <strain evidence="4 5">DSM 45615</strain>
    </source>
</reference>
<sequence>MKCIALTFDDGPSASTAKLLDTLKRHRAKATFFLVGRQVEKRPGVARRMAREGHEIGNHTYSHARLTELSEQEILAEVTDAQQAIRAATGREPALMRPPFGAVDERVQAVAEFAGLPVVMWTGSTRDWELKDTRKIAAKALGLARRDAVILMHDIVPQTVAAMPKILTELRERGYHVVTVSSVLRGRELAPGQRYP</sequence>
<evidence type="ECO:0000313" key="4">
    <source>
        <dbReference type="EMBL" id="MBB5139350.1"/>
    </source>
</evidence>
<dbReference type="InterPro" id="IPR050248">
    <property type="entry name" value="Polysacc_deacetylase_ArnD"/>
</dbReference>
<evidence type="ECO:0000256" key="1">
    <source>
        <dbReference type="ARBA" id="ARBA00022723"/>
    </source>
</evidence>
<dbReference type="InterPro" id="IPR011330">
    <property type="entry name" value="Glyco_hydro/deAcase_b/a-brl"/>
</dbReference>
<dbReference type="PANTHER" id="PTHR10587">
    <property type="entry name" value="GLYCOSYL TRANSFERASE-RELATED"/>
    <property type="match status" value="1"/>
</dbReference>
<gene>
    <name evidence="4" type="ORF">HNP84_009113</name>
</gene>
<keyword evidence="1" id="KW-0479">Metal-binding</keyword>
<keyword evidence="2" id="KW-0378">Hydrolase</keyword>